<keyword evidence="3" id="KW-1185">Reference proteome</keyword>
<organism evidence="2 3">
    <name type="scientific">Mucilaginibacter calamicampi</name>
    <dbReference type="NCBI Taxonomy" id="1302352"/>
    <lineage>
        <taxon>Bacteria</taxon>
        <taxon>Pseudomonadati</taxon>
        <taxon>Bacteroidota</taxon>
        <taxon>Sphingobacteriia</taxon>
        <taxon>Sphingobacteriales</taxon>
        <taxon>Sphingobacteriaceae</taxon>
        <taxon>Mucilaginibacter</taxon>
    </lineage>
</organism>
<dbReference type="InterPro" id="IPR036953">
    <property type="entry name" value="GreA/GreB_C_sf"/>
</dbReference>
<comment type="caution">
    <text evidence="2">The sequence shown here is derived from an EMBL/GenBank/DDBJ whole genome shotgun (WGS) entry which is preliminary data.</text>
</comment>
<evidence type="ECO:0000259" key="1">
    <source>
        <dbReference type="Pfam" id="PF01272"/>
    </source>
</evidence>
<dbReference type="SUPFAM" id="SSF54534">
    <property type="entry name" value="FKBP-like"/>
    <property type="match status" value="1"/>
</dbReference>
<sequence>MRKRFQLILTANNFKLLMKQYFSKSLSVFNKRKLFTELNDASIVKDDALPLNVVQPGSKVLVRDISKRQTYTVQIAEENQEARTLNKIPVNDPLSIALLGYGNGHRTEWEMPDGVHQFEIVSVS</sequence>
<protein>
    <submittedName>
        <fullName evidence="2">GreA/GreB family elongation factor</fullName>
    </submittedName>
</protein>
<dbReference type="Proteomes" id="UP001596958">
    <property type="component" value="Unassembled WGS sequence"/>
</dbReference>
<evidence type="ECO:0000313" key="3">
    <source>
        <dbReference type="Proteomes" id="UP001596958"/>
    </source>
</evidence>
<keyword evidence="2" id="KW-0251">Elongation factor</keyword>
<reference evidence="3" key="1">
    <citation type="journal article" date="2019" name="Int. J. Syst. Evol. Microbiol.">
        <title>The Global Catalogue of Microorganisms (GCM) 10K type strain sequencing project: providing services to taxonomists for standard genome sequencing and annotation.</title>
        <authorList>
            <consortium name="The Broad Institute Genomics Platform"/>
            <consortium name="The Broad Institute Genome Sequencing Center for Infectious Disease"/>
            <person name="Wu L."/>
            <person name="Ma J."/>
        </authorList>
    </citation>
    <scope>NUCLEOTIDE SEQUENCE [LARGE SCALE GENOMIC DNA]</scope>
    <source>
        <strain evidence="3">CCUG 63418</strain>
    </source>
</reference>
<dbReference type="InterPro" id="IPR001437">
    <property type="entry name" value="Tscrpt_elong_fac_GreA/B_C"/>
</dbReference>
<dbReference type="EMBL" id="JBHTHU010000005">
    <property type="protein sequence ID" value="MFD0749848.1"/>
    <property type="molecule type" value="Genomic_DNA"/>
</dbReference>
<dbReference type="Pfam" id="PF01272">
    <property type="entry name" value="GreA_GreB"/>
    <property type="match status" value="1"/>
</dbReference>
<dbReference type="GO" id="GO:0003746">
    <property type="term" value="F:translation elongation factor activity"/>
    <property type="evidence" value="ECO:0007669"/>
    <property type="project" value="UniProtKB-KW"/>
</dbReference>
<name>A0ABW2YVQ1_9SPHI</name>
<proteinExistence type="predicted"/>
<keyword evidence="2" id="KW-0648">Protein biosynthesis</keyword>
<gene>
    <name evidence="2" type="ORF">ACFQZS_06820</name>
</gene>
<dbReference type="RefSeq" id="WP_377098567.1">
    <property type="nucleotide sequence ID" value="NZ_JBHTHU010000005.1"/>
</dbReference>
<feature type="domain" description="Transcription elongation factor GreA/GreB C-terminal" evidence="1">
    <location>
        <begin position="52"/>
        <end position="124"/>
    </location>
</feature>
<evidence type="ECO:0000313" key="2">
    <source>
        <dbReference type="EMBL" id="MFD0749848.1"/>
    </source>
</evidence>
<dbReference type="Gene3D" id="3.10.50.30">
    <property type="entry name" value="Transcription elongation factor, GreA/GreB, C-terminal domain"/>
    <property type="match status" value="1"/>
</dbReference>
<accession>A0ABW2YVQ1</accession>